<dbReference type="InterPro" id="IPR025406">
    <property type="entry name" value="DUF4132"/>
</dbReference>
<dbReference type="RefSeq" id="WP_270109833.1">
    <property type="nucleotide sequence ID" value="NZ_JAPZVP010000006.1"/>
</dbReference>
<accession>A0A9X3PAH0</accession>
<evidence type="ECO:0000313" key="3">
    <source>
        <dbReference type="EMBL" id="MDA1359933.1"/>
    </source>
</evidence>
<dbReference type="EMBL" id="JAPZVP010000006">
    <property type="protein sequence ID" value="MDA1359933.1"/>
    <property type="molecule type" value="Genomic_DNA"/>
</dbReference>
<evidence type="ECO:0000313" key="4">
    <source>
        <dbReference type="Proteomes" id="UP001146067"/>
    </source>
</evidence>
<evidence type="ECO:0000256" key="1">
    <source>
        <dbReference type="SAM" id="MobiDB-lite"/>
    </source>
</evidence>
<evidence type="ECO:0000259" key="2">
    <source>
        <dbReference type="Pfam" id="PF13569"/>
    </source>
</evidence>
<dbReference type="Proteomes" id="UP001146067">
    <property type="component" value="Unassembled WGS sequence"/>
</dbReference>
<name>A0A9X3PAH0_9ACTN</name>
<protein>
    <submittedName>
        <fullName evidence="3">DUF4132 domain-containing protein</fullName>
    </submittedName>
</protein>
<dbReference type="Pfam" id="PF13569">
    <property type="entry name" value="DUF4132"/>
    <property type="match status" value="1"/>
</dbReference>
<feature type="domain" description="DUF4132" evidence="2">
    <location>
        <begin position="824"/>
        <end position="1002"/>
    </location>
</feature>
<feature type="region of interest" description="Disordered" evidence="1">
    <location>
        <begin position="371"/>
        <end position="391"/>
    </location>
</feature>
<keyword evidence="4" id="KW-1185">Reference proteome</keyword>
<comment type="caution">
    <text evidence="3">The sequence shown here is derived from an EMBL/GenBank/DDBJ whole genome shotgun (WGS) entry which is preliminary data.</text>
</comment>
<reference evidence="3" key="1">
    <citation type="submission" date="2022-12" db="EMBL/GenBank/DDBJ databases">
        <title>Gycomyces niveus sp.nov.,a novel actinomycete isolated from soil in Shouguan.</title>
        <authorList>
            <person name="Yang X."/>
        </authorList>
    </citation>
    <scope>NUCLEOTIDE SEQUENCE</scope>
    <source>
        <strain evidence="3">NEAU-A15</strain>
    </source>
</reference>
<dbReference type="AlphaFoldDB" id="A0A9X3PAH0"/>
<organism evidence="3 4">
    <name type="scientific">Glycomyces luteolus</name>
    <dbReference type="NCBI Taxonomy" id="2670330"/>
    <lineage>
        <taxon>Bacteria</taxon>
        <taxon>Bacillati</taxon>
        <taxon>Actinomycetota</taxon>
        <taxon>Actinomycetes</taxon>
        <taxon>Glycomycetales</taxon>
        <taxon>Glycomycetaceae</taxon>
        <taxon>Glycomyces</taxon>
    </lineage>
</organism>
<sequence>MTATPAPREDGLELPESWSGYLLPKRGKRIGEPVTLDPEAPNTLRVRTARYEKDLRAAMANPLNQAVAPSILRHLDGEADAYGAGATAALLSTEKHGSGQLLRPEVDAWTIEHGLPFAVCAAIAKLSLNPWATDYRTRVHNIADRQISDGTVANLSRIVQEIPDGIGVVRGLLAAASETEYDQALAGAATFRTTPVQRFVATALFPEQETWAAEICAEHRSASSFEFDAFLWYVIDRPELLAGVKLSRLDPYWTSPKLIAAAVDNLGTAALPHLLATLRNEHDPDRRRWLLDGIAVLPSDEAMAHLVGNLIEPQVFPAAADAAARFPRRALRAIAAAAETTPPELRPRLAALAAVVPEALRDTANVDTAQAPEAPPEALPPLLTTPPWTQKRPKRKAAVIAGLQAPAETRIVWAEGEQERWAVPAESYHSRLTDGEWEHRLRSLGNRDHGRMNCDLLVHAPDAIAAKAFDRWTGGIPPYTTDYGKTILARFGTPAAARLVESLRNDPIEHATLPPIHSLAAARLAADWLDRLKTARASAIAWFDRHGTEGARMLVPDALGEDKKARRLAENALVFLALRHGPDAVLRAAEAYGPEAAAAIAALLDGDPLEPGVKVPKPGSWIDPAQLPQVLLADGERALPSSSLPHLITVLALATPDYPYPGLEVVAETCDRGSLTRFSRALFQLWLAEGAPSKDAWALTQLAHFADDATVRLLAAKVRQWPGQSHHKRAVNGLGVLGAIGSETALRAIQGISEKVKFKALKAEAGVQIGLIAAGLGLSSAQLADRLVPDFGLGAEPLVLDYGPRRFTVAFDEQLRPYVTDDTGKPRKALPKPGAKDDAELAEAAYQRFALLKKELRTAAADQVSRLEAAMADSRTWSVEEFERFFAAHPLVKHLARRLVWLAGDTGFRIAEDGTYSDVNDESVALPDDAVIRLAHPVHLEPKEIDAWAEVLSDYEILQPFEQLSRPVMAFTDEELASGHLARFDGADVEIGRLLALTKRGWHRAAPEDAGVEPGIYYPIPGGGYVTIALDPGIWVGMIAENPIQRLDGIFLSDRLEYWRPNWRSAGGGLSTEIDPVTASEILGALTSLNGVQSGQ</sequence>
<gene>
    <name evidence="3" type="ORF">O1R50_09880</name>
</gene>
<proteinExistence type="predicted"/>